<dbReference type="Gene3D" id="1.10.540.10">
    <property type="entry name" value="Acyl-CoA dehydrogenase/oxidase, N-terminal domain"/>
    <property type="match status" value="1"/>
</dbReference>
<evidence type="ECO:0000313" key="5">
    <source>
        <dbReference type="Proteomes" id="UP001156441"/>
    </source>
</evidence>
<evidence type="ECO:0000256" key="2">
    <source>
        <dbReference type="ARBA" id="ARBA00022827"/>
    </source>
</evidence>
<dbReference type="InterPro" id="IPR037069">
    <property type="entry name" value="AcylCoA_DH/ox_N_sf"/>
</dbReference>
<organism evidence="4 5">
    <name type="scientific">Actinophytocola gossypii</name>
    <dbReference type="NCBI Taxonomy" id="2812003"/>
    <lineage>
        <taxon>Bacteria</taxon>
        <taxon>Bacillati</taxon>
        <taxon>Actinomycetota</taxon>
        <taxon>Actinomycetes</taxon>
        <taxon>Pseudonocardiales</taxon>
        <taxon>Pseudonocardiaceae</taxon>
    </lineage>
</organism>
<dbReference type="PANTHER" id="PTHR43884:SF20">
    <property type="entry name" value="ACYL-COA DEHYDROGENASE FADE28"/>
    <property type="match status" value="1"/>
</dbReference>
<dbReference type="InterPro" id="IPR036250">
    <property type="entry name" value="AcylCo_DH-like_C"/>
</dbReference>
<keyword evidence="3" id="KW-0560">Oxidoreductase</keyword>
<keyword evidence="2" id="KW-0274">FAD</keyword>
<proteinExistence type="predicted"/>
<evidence type="ECO:0000313" key="4">
    <source>
        <dbReference type="EMBL" id="MCT2582797.1"/>
    </source>
</evidence>
<dbReference type="PANTHER" id="PTHR43884">
    <property type="entry name" value="ACYL-COA DEHYDROGENASE"/>
    <property type="match status" value="1"/>
</dbReference>
<dbReference type="SUPFAM" id="SSF56645">
    <property type="entry name" value="Acyl-CoA dehydrogenase NM domain-like"/>
    <property type="match status" value="1"/>
</dbReference>
<evidence type="ECO:0000256" key="3">
    <source>
        <dbReference type="ARBA" id="ARBA00023002"/>
    </source>
</evidence>
<dbReference type="Gene3D" id="2.40.110.10">
    <property type="entry name" value="Butyryl-CoA Dehydrogenase, subunit A, domain 2"/>
    <property type="match status" value="1"/>
</dbReference>
<keyword evidence="1" id="KW-0285">Flavoprotein</keyword>
<dbReference type="Proteomes" id="UP001156441">
    <property type="component" value="Unassembled WGS sequence"/>
</dbReference>
<dbReference type="Gene3D" id="1.20.140.10">
    <property type="entry name" value="Butyryl-CoA Dehydrogenase, subunit A, domain 3"/>
    <property type="match status" value="1"/>
</dbReference>
<dbReference type="InterPro" id="IPR009100">
    <property type="entry name" value="AcylCoA_DH/oxidase_NM_dom_sf"/>
</dbReference>
<dbReference type="InterPro" id="IPR046373">
    <property type="entry name" value="Acyl-CoA_Oxase/DH_mid-dom_sf"/>
</dbReference>
<protein>
    <submittedName>
        <fullName evidence="4">Acyl-CoA/acyl-ACP dehydrogenase</fullName>
    </submittedName>
</protein>
<dbReference type="RefSeq" id="WP_260190132.1">
    <property type="nucleotide sequence ID" value="NZ_JAFFZE010000006.1"/>
</dbReference>
<dbReference type="EMBL" id="JAFFZE010000006">
    <property type="protein sequence ID" value="MCT2582797.1"/>
    <property type="molecule type" value="Genomic_DNA"/>
</dbReference>
<sequence length="379" mass="39444">MQFMEADRQVCDKLLPGLRQQLTEIPLPELESEDSPAIEIFRAHGGTNLLVPGAFGGLDASPLDAARVVRALAATAPSMTVATMMHHFSLGTLFAVAELVRDGSDVDELLLRRVVDEKLLVASGFAEGRTAQGILSPTMAATPVDGGYLVNGAKKPCSLSASMDLLTASVAVPRPDGSSAMGLLLLPADTPGISVHPFWSTFALAGAESNEVRLSDVLVSPEQIIAPEPELADAMDRLTTVGLIWFQLTVCAAYTGIASLLVEKVLHGARGGVSERAALAVRIESAAALTEGLARRMMDGETDNDTLAAALVTRYAVQDAVTATVGQAVELLGGMAFIATGDVAYLASAAQAIAFHPPSRTSAAGGLLDYYAGYPMVVA</sequence>
<accession>A0ABT2J4M3</accession>
<dbReference type="SUPFAM" id="SSF47203">
    <property type="entry name" value="Acyl-CoA dehydrogenase C-terminal domain-like"/>
    <property type="match status" value="1"/>
</dbReference>
<keyword evidence="5" id="KW-1185">Reference proteome</keyword>
<comment type="caution">
    <text evidence="4">The sequence shown here is derived from an EMBL/GenBank/DDBJ whole genome shotgun (WGS) entry which is preliminary data.</text>
</comment>
<evidence type="ECO:0000256" key="1">
    <source>
        <dbReference type="ARBA" id="ARBA00022630"/>
    </source>
</evidence>
<reference evidence="4 5" key="1">
    <citation type="submission" date="2021-02" db="EMBL/GenBank/DDBJ databases">
        <title>Actinophytocola xerophila sp. nov., isolated from soil of cotton cropping field.</title>
        <authorList>
            <person name="Huang R."/>
            <person name="Chen X."/>
            <person name="Ge X."/>
            <person name="Liu W."/>
        </authorList>
    </citation>
    <scope>NUCLEOTIDE SEQUENCE [LARGE SCALE GENOMIC DNA]</scope>
    <source>
        <strain evidence="4 5">S1-96</strain>
    </source>
</reference>
<gene>
    <name evidence="4" type="ORF">JT362_06655</name>
</gene>
<name>A0ABT2J4M3_9PSEU</name>